<dbReference type="Proteomes" id="UP000032254">
    <property type="component" value="Unassembled WGS sequence"/>
</dbReference>
<keyword evidence="3" id="KW-1185">Reference proteome</keyword>
<dbReference type="PATRIC" id="fig|47853.6.peg.6327"/>
<protein>
    <recommendedName>
        <fullName evidence="4">Glycosyl transferase family 2</fullName>
    </recommendedName>
</protein>
<proteinExistence type="inferred from homology"/>
<comment type="similarity">
    <text evidence="1">Belongs to the glycosyltransferase 2 family.</text>
</comment>
<dbReference type="InterPro" id="IPR029044">
    <property type="entry name" value="Nucleotide-diphossugar_trans"/>
</dbReference>
<evidence type="ECO:0000313" key="2">
    <source>
        <dbReference type="EMBL" id="KIR61783.1"/>
    </source>
</evidence>
<evidence type="ECO:0008006" key="4">
    <source>
        <dbReference type="Google" id="ProtNLM"/>
    </source>
</evidence>
<evidence type="ECO:0000256" key="1">
    <source>
        <dbReference type="ARBA" id="ARBA00006739"/>
    </source>
</evidence>
<comment type="caution">
    <text evidence="2">The sequence shown here is derived from an EMBL/GenBank/DDBJ whole genome shotgun (WGS) entry which is preliminary data.</text>
</comment>
<gene>
    <name evidence="2" type="ORF">TK50_30195</name>
</gene>
<dbReference type="RefSeq" id="WP_043968937.1">
    <property type="nucleotide sequence ID" value="NZ_JXSX01000003.1"/>
</dbReference>
<dbReference type="PANTHER" id="PTHR48090:SF7">
    <property type="entry name" value="RFBJ PROTEIN"/>
    <property type="match status" value="1"/>
</dbReference>
<dbReference type="PANTHER" id="PTHR48090">
    <property type="entry name" value="UNDECAPRENYL-PHOSPHATE 4-DEOXY-4-FORMAMIDO-L-ARABINOSE TRANSFERASE-RELATED"/>
    <property type="match status" value="1"/>
</dbReference>
<reference evidence="2 3" key="1">
    <citation type="submission" date="2015-01" db="EMBL/GenBank/DDBJ databases">
        <title>Sequencing and annotation of Micromonospora carbonacea strain JXNU-1 genome.</title>
        <authorList>
            <person name="Long Z."/>
            <person name="Huang Y."/>
            <person name="Jiang Y."/>
        </authorList>
    </citation>
    <scope>NUCLEOTIDE SEQUENCE [LARGE SCALE GENOMIC DNA]</scope>
    <source>
        <strain evidence="2 3">JXNU-1</strain>
    </source>
</reference>
<sequence length="696" mass="74930">MTAAARVFLPLTDSPLLNNDHDADAELAIRLAATADPDPATIRALLSITAAPTAGRITRRLDDRTDLPLAALALLVAHRPEAKRATRALRDRLFFPDDATPGMCHTFARTIAALAHRPETIDDAYLASERFRQSARAANPAVLGELLALLLHADILAGPAETALHALLTARADHAPVDLAGAAALQRAHRRRVRAELLTRREQTIHDLAHHTRGLTLAAERWFDALTAAADTPAQAGQALALAETAAAHLSSDDDPDCASPSVRRHWQQVTATAHAARAHPPVWEQAWRAAEATEDGARWDDTQRSLVAGYDLLREHVRTAWANADAPPTPDQCWAADPAGRALLHLVADHLTGHQTHSPLPHYNDRLLIAFVHSLAKNRRDHLPADLHLHGLIAAIKAARSKAAVLARHDRIDLGIVVPMRDETHRLNPEHGDDALTVKIAQLTWLLQACPDARADLLLVDESIDHAARPTGVEHPQIRVTITARPDDASAKGGAVLWGLAQLLGTGSSVLAYTDLDLTYPLEQLGLHVAALDEPGVGAVIGSRRRPDSHGYYPSTGPTPTALLYQRAVRDLLQLDVGDPQAGFKAFPAAVLRTALPLVTDHSLAFDTDLLAAIARSGHTLAEVGVAALHHYVEDHRGTPRDYDAMLAAVHRQALRHGFGSGTRRTPAWDRIRHAGSLAAAAAEPAVKSTSPTSR</sequence>
<organism evidence="2 3">
    <name type="scientific">Micromonospora haikouensis</name>
    <dbReference type="NCBI Taxonomy" id="686309"/>
    <lineage>
        <taxon>Bacteria</taxon>
        <taxon>Bacillati</taxon>
        <taxon>Actinomycetota</taxon>
        <taxon>Actinomycetes</taxon>
        <taxon>Micromonosporales</taxon>
        <taxon>Micromonosporaceae</taxon>
        <taxon>Micromonospora</taxon>
    </lineage>
</organism>
<name>A0A0D0VLZ9_9ACTN</name>
<dbReference type="SUPFAM" id="SSF53448">
    <property type="entry name" value="Nucleotide-diphospho-sugar transferases"/>
    <property type="match status" value="1"/>
</dbReference>
<evidence type="ECO:0000313" key="3">
    <source>
        <dbReference type="Proteomes" id="UP000032254"/>
    </source>
</evidence>
<dbReference type="OrthoDB" id="2369748at2"/>
<accession>A0A0D0VLZ9</accession>
<dbReference type="AlphaFoldDB" id="A0A0D0VLZ9"/>
<dbReference type="InterPro" id="IPR050256">
    <property type="entry name" value="Glycosyltransferase_2"/>
</dbReference>
<dbReference type="GeneID" id="301308280"/>
<dbReference type="EMBL" id="JXSX01000003">
    <property type="protein sequence ID" value="KIR61783.1"/>
    <property type="molecule type" value="Genomic_DNA"/>
</dbReference>
<dbReference type="Gene3D" id="3.90.550.10">
    <property type="entry name" value="Spore Coat Polysaccharide Biosynthesis Protein SpsA, Chain A"/>
    <property type="match status" value="1"/>
</dbReference>